<keyword evidence="2" id="KW-0812">Transmembrane</keyword>
<dbReference type="ExpressionAtlas" id="A0A2K3LZ03">
    <property type="expression patterns" value="baseline"/>
</dbReference>
<feature type="non-terminal residue" evidence="3">
    <location>
        <position position="185"/>
    </location>
</feature>
<keyword evidence="1" id="KW-0443">Lipid metabolism</keyword>
<proteinExistence type="predicted"/>
<dbReference type="GO" id="GO:0016491">
    <property type="term" value="F:oxidoreductase activity"/>
    <property type="evidence" value="ECO:0007669"/>
    <property type="project" value="InterPro"/>
</dbReference>
<feature type="transmembrane region" description="Helical" evidence="2">
    <location>
        <begin position="105"/>
        <end position="128"/>
    </location>
</feature>
<accession>A0A2K3LZ03</accession>
<dbReference type="EMBL" id="ASHM01044849">
    <property type="protein sequence ID" value="PNX83761.1"/>
    <property type="molecule type" value="Genomic_DNA"/>
</dbReference>
<evidence type="ECO:0000256" key="1">
    <source>
        <dbReference type="ARBA" id="ARBA00023098"/>
    </source>
</evidence>
<keyword evidence="2" id="KW-1133">Transmembrane helix</keyword>
<reference evidence="3 4" key="2">
    <citation type="journal article" date="2017" name="Front. Plant Sci.">
        <title>Gene Classification and Mining of Molecular Markers Useful in Red Clover (Trifolium pratense) Breeding.</title>
        <authorList>
            <person name="Istvanek J."/>
            <person name="Dluhosova J."/>
            <person name="Dluhos P."/>
            <person name="Patkova L."/>
            <person name="Nedelnik J."/>
            <person name="Repkova J."/>
        </authorList>
    </citation>
    <scope>NUCLEOTIDE SEQUENCE [LARGE SCALE GENOMIC DNA]</scope>
    <source>
        <strain evidence="4">cv. Tatra</strain>
        <tissue evidence="3">Young leaves</tissue>
    </source>
</reference>
<name>A0A2K3LZ03_TRIPR</name>
<evidence type="ECO:0000313" key="3">
    <source>
        <dbReference type="EMBL" id="PNX83761.1"/>
    </source>
</evidence>
<organism evidence="3 4">
    <name type="scientific">Trifolium pratense</name>
    <name type="common">Red clover</name>
    <dbReference type="NCBI Taxonomy" id="57577"/>
    <lineage>
        <taxon>Eukaryota</taxon>
        <taxon>Viridiplantae</taxon>
        <taxon>Streptophyta</taxon>
        <taxon>Embryophyta</taxon>
        <taxon>Tracheophyta</taxon>
        <taxon>Spermatophyta</taxon>
        <taxon>Magnoliopsida</taxon>
        <taxon>eudicotyledons</taxon>
        <taxon>Gunneridae</taxon>
        <taxon>Pentapetalae</taxon>
        <taxon>rosids</taxon>
        <taxon>fabids</taxon>
        <taxon>Fabales</taxon>
        <taxon>Fabaceae</taxon>
        <taxon>Papilionoideae</taxon>
        <taxon>50 kb inversion clade</taxon>
        <taxon>NPAAA clade</taxon>
        <taxon>Hologalegina</taxon>
        <taxon>IRL clade</taxon>
        <taxon>Trifolieae</taxon>
        <taxon>Trifolium</taxon>
    </lineage>
</organism>
<dbReference type="PANTHER" id="PTHR32100">
    <property type="entry name" value="OMEGA-6 FATTY ACID DESATURASE, CHLOROPLASTIC"/>
    <property type="match status" value="1"/>
</dbReference>
<gene>
    <name evidence="3" type="ORF">L195_g039809</name>
</gene>
<dbReference type="GO" id="GO:0006629">
    <property type="term" value="P:lipid metabolic process"/>
    <property type="evidence" value="ECO:0007669"/>
    <property type="project" value="UniProtKB-KW"/>
</dbReference>
<dbReference type="AlphaFoldDB" id="A0A2K3LZ03"/>
<sequence>MCLPFVFEIDDVKAWKTVLISATSYALGLLMISKAPWYLLPLAWAWTGTAVTGSVHKSKVLHEICNVNIIVWIDTVAFLFYYFQFSLEDTAWQPVWKDEFESKPLLRKAIIFGYGPFRCWMSIAHWLVCHFNLKTFRPNEIKRVKISLACVFAFMAIGWPLIIYKTGIMGWIKFWLMPWLGYHFW</sequence>
<protein>
    <submittedName>
        <fullName evidence="3">Omega-6 fatty acid desaturase chloroplastic-like</fullName>
    </submittedName>
</protein>
<evidence type="ECO:0000256" key="2">
    <source>
        <dbReference type="SAM" id="Phobius"/>
    </source>
</evidence>
<feature type="transmembrane region" description="Helical" evidence="2">
    <location>
        <begin position="148"/>
        <end position="172"/>
    </location>
</feature>
<reference evidence="3 4" key="1">
    <citation type="journal article" date="2014" name="Am. J. Bot.">
        <title>Genome assembly and annotation for red clover (Trifolium pratense; Fabaceae).</title>
        <authorList>
            <person name="Istvanek J."/>
            <person name="Jaros M."/>
            <person name="Krenek A."/>
            <person name="Repkova J."/>
        </authorList>
    </citation>
    <scope>NUCLEOTIDE SEQUENCE [LARGE SCALE GENOMIC DNA]</scope>
    <source>
        <strain evidence="4">cv. Tatra</strain>
        <tissue evidence="3">Young leaves</tissue>
    </source>
</reference>
<evidence type="ECO:0000313" key="4">
    <source>
        <dbReference type="Proteomes" id="UP000236291"/>
    </source>
</evidence>
<keyword evidence="2" id="KW-0472">Membrane</keyword>
<comment type="caution">
    <text evidence="3">The sequence shown here is derived from an EMBL/GenBank/DDBJ whole genome shotgun (WGS) entry which is preliminary data.</text>
</comment>
<feature type="transmembrane region" description="Helical" evidence="2">
    <location>
        <begin position="67"/>
        <end position="85"/>
    </location>
</feature>
<dbReference type="InterPro" id="IPR012171">
    <property type="entry name" value="Fatty_acid_desaturase"/>
</dbReference>
<dbReference type="Proteomes" id="UP000236291">
    <property type="component" value="Unassembled WGS sequence"/>
</dbReference>